<evidence type="ECO:0000313" key="4">
    <source>
        <dbReference type="Proteomes" id="UP000565723"/>
    </source>
</evidence>
<dbReference type="InterPro" id="IPR038614">
    <property type="entry name" value="GK_N_sf"/>
</dbReference>
<comment type="caution">
    <text evidence="3">The sequence shown here is derived from an EMBL/GenBank/DDBJ whole genome shotgun (WGS) entry which is preliminary data.</text>
</comment>
<dbReference type="PANTHER" id="PTHR12227">
    <property type="entry name" value="GLYCERATE KINASE"/>
    <property type="match status" value="1"/>
</dbReference>
<reference evidence="3 4" key="1">
    <citation type="journal article" date="2020" name="Proc. Natl. Acad. Sci. U.S.A.">
        <title>Ecological drivers of bacterial community assembly in synthetic phycospheres.</title>
        <authorList>
            <person name="Fu H."/>
            <person name="Uchimiya M."/>
            <person name="Gore J."/>
            <person name="Moran M.A."/>
        </authorList>
    </citation>
    <scope>NUCLEOTIDE SEQUENCE [LARGE SCALE GENOMIC DNA]</scope>
    <source>
        <strain evidence="3">HF-Din03</strain>
    </source>
</reference>
<evidence type="ECO:0000313" key="3">
    <source>
        <dbReference type="EMBL" id="NVK95498.1"/>
    </source>
</evidence>
<dbReference type="Gene3D" id="3.40.1480.10">
    <property type="entry name" value="MOFRL domain"/>
    <property type="match status" value="1"/>
</dbReference>
<dbReference type="GO" id="GO:0005737">
    <property type="term" value="C:cytoplasm"/>
    <property type="evidence" value="ECO:0007669"/>
    <property type="project" value="TreeGrafter"/>
</dbReference>
<feature type="domain" description="MOFRL" evidence="1">
    <location>
        <begin position="326"/>
        <end position="433"/>
    </location>
</feature>
<dbReference type="Pfam" id="PF05161">
    <property type="entry name" value="MOFRL"/>
    <property type="match status" value="1"/>
</dbReference>
<sequence length="440" mass="45904">MPRSVRPRCWWKRPAKLPATDTTSLRTAAVRAFRAAVRRADPGLALTDCLRRTGLPRPNGDGKTIVLALGKAAPAMIRALHGQITGPRVMLCVTHRENQEPVAGAEVFRAGHPVPDEIGHHAARRVREILAETTARDVVLALISGGGSALLPAPPDGVTLDHKQALNRLLLQSGLDINAVNAVRQHVSVLKGGGLLRHAAPAPVTAYILSDVIGDDLRAIASGPTVAPIASRAEIRDLLERKGIADALPDSIRRHLRQPESAHPLPKAGNHLIGGNRESLAAAAAALTVFGEVQVIDEPLVGDVGEAAETVAAALARAAQEEGPQVLIWGGETTVRVRGSGIGGRNQELALRLAALMEDTPLSRPWLFLSAGTDGRDGPTEAAGACVDAGTLPRIRAAGAAPETFLARNDSNSALTLSGDLLVTGATGTNVADVQILLLG</sequence>
<dbReference type="PANTHER" id="PTHR12227:SF0">
    <property type="entry name" value="GLYCERATE KINASE"/>
    <property type="match status" value="1"/>
</dbReference>
<dbReference type="GO" id="GO:0008887">
    <property type="term" value="F:glycerate kinase activity"/>
    <property type="evidence" value="ECO:0007669"/>
    <property type="project" value="InterPro"/>
</dbReference>
<dbReference type="SUPFAM" id="SSF82544">
    <property type="entry name" value="GckA/TtuD-like"/>
    <property type="match status" value="1"/>
</dbReference>
<evidence type="ECO:0000259" key="1">
    <source>
        <dbReference type="Pfam" id="PF05161"/>
    </source>
</evidence>
<name>A0A850LC75_9RHOB</name>
<dbReference type="Gene3D" id="3.40.50.10180">
    <property type="entry name" value="Glycerate kinase, MOFRL-like N-terminal domain"/>
    <property type="match status" value="1"/>
</dbReference>
<proteinExistence type="predicted"/>
<dbReference type="InterPro" id="IPR037035">
    <property type="entry name" value="GK-like_C_sf"/>
</dbReference>
<evidence type="ECO:0000259" key="2">
    <source>
        <dbReference type="Pfam" id="PF13660"/>
    </source>
</evidence>
<dbReference type="Proteomes" id="UP000565723">
    <property type="component" value="Unassembled WGS sequence"/>
</dbReference>
<dbReference type="InterPro" id="IPR025286">
    <property type="entry name" value="MOFRL_assoc_dom"/>
</dbReference>
<dbReference type="EMBL" id="JABXIY010000004">
    <property type="protein sequence ID" value="NVK95498.1"/>
    <property type="molecule type" value="Genomic_DNA"/>
</dbReference>
<protein>
    <submittedName>
        <fullName evidence="3">DUF4147 domain-containing protein</fullName>
    </submittedName>
</protein>
<feature type="domain" description="MOFRL-associated" evidence="2">
    <location>
        <begin position="30"/>
        <end position="257"/>
    </location>
</feature>
<dbReference type="InterPro" id="IPR007835">
    <property type="entry name" value="MOFRL"/>
</dbReference>
<dbReference type="InterPro" id="IPR039760">
    <property type="entry name" value="MOFRL_protein"/>
</dbReference>
<organism evidence="3 4">
    <name type="scientific">Ruegeria pomeroyi</name>
    <dbReference type="NCBI Taxonomy" id="89184"/>
    <lineage>
        <taxon>Bacteria</taxon>
        <taxon>Pseudomonadati</taxon>
        <taxon>Pseudomonadota</taxon>
        <taxon>Alphaproteobacteria</taxon>
        <taxon>Rhodobacterales</taxon>
        <taxon>Roseobacteraceae</taxon>
        <taxon>Ruegeria</taxon>
    </lineage>
</organism>
<gene>
    <name evidence="3" type="ORF">HW564_01095</name>
</gene>
<dbReference type="Pfam" id="PF13660">
    <property type="entry name" value="DUF4147"/>
    <property type="match status" value="1"/>
</dbReference>
<accession>A0A850LC75</accession>
<dbReference type="AlphaFoldDB" id="A0A850LC75"/>